<evidence type="ECO:0000313" key="2">
    <source>
        <dbReference type="Proteomes" id="UP000002429"/>
    </source>
</evidence>
<dbReference type="EMBL" id="CP000352">
    <property type="protein sequence ID" value="ABF09714.1"/>
    <property type="molecule type" value="Genomic_DNA"/>
</dbReference>
<dbReference type="KEGG" id="rme:Rmet_2841"/>
<name>Q1LJG2_CUPMC</name>
<evidence type="ECO:0000313" key="1">
    <source>
        <dbReference type="EMBL" id="ABF09714.1"/>
    </source>
</evidence>
<dbReference type="HOGENOM" id="CLU_2438613_0_0_4"/>
<keyword evidence="2" id="KW-1185">Reference proteome</keyword>
<reference evidence="2" key="1">
    <citation type="journal article" date="2010" name="PLoS ONE">
        <title>The complete genome sequence of Cupriavidus metallidurans strain CH34, a master survivalist in harsh and anthropogenic environments.</title>
        <authorList>
            <person name="Janssen P.J."/>
            <person name="Van Houdt R."/>
            <person name="Moors H."/>
            <person name="Monsieurs P."/>
            <person name="Morin N."/>
            <person name="Michaux A."/>
            <person name="Benotmane M.A."/>
            <person name="Leys N."/>
            <person name="Vallaeys T."/>
            <person name="Lapidus A."/>
            <person name="Monchy S."/>
            <person name="Medigue C."/>
            <person name="Taghavi S."/>
            <person name="McCorkle S."/>
            <person name="Dunn J."/>
            <person name="van der Lelie D."/>
            <person name="Mergeay M."/>
        </authorList>
    </citation>
    <scope>NUCLEOTIDE SEQUENCE [LARGE SCALE GENOMIC DNA]</scope>
    <source>
        <strain evidence="2">ATCC 43123 / DSM 2839 / NBRC 102507 / CH34</strain>
    </source>
</reference>
<proteinExistence type="predicted"/>
<accession>Q1LJG2</accession>
<dbReference type="Proteomes" id="UP000002429">
    <property type="component" value="Chromosome"/>
</dbReference>
<organism evidence="1 2">
    <name type="scientific">Cupriavidus metallidurans (strain ATCC 43123 / DSM 2839 / NBRC 102507 / CH34)</name>
    <name type="common">Ralstonia metallidurans</name>
    <dbReference type="NCBI Taxonomy" id="266264"/>
    <lineage>
        <taxon>Bacteria</taxon>
        <taxon>Pseudomonadati</taxon>
        <taxon>Pseudomonadota</taxon>
        <taxon>Betaproteobacteria</taxon>
        <taxon>Burkholderiales</taxon>
        <taxon>Burkholderiaceae</taxon>
        <taxon>Cupriavidus</taxon>
    </lineage>
</organism>
<dbReference type="AlphaFoldDB" id="Q1LJG2"/>
<sequence>MGHLDLDLQRWTPLRASITRREKLDLFLMCSFYLTPIPTPDIRRTTHLETMRFVIVIESQFLATFLFLFVCEANINARVPRLHDASIGRN</sequence>
<protein>
    <submittedName>
        <fullName evidence="1">Uncharacterized protein</fullName>
    </submittedName>
</protein>
<gene>
    <name evidence="1" type="ordered locus">Rmet_2841</name>
</gene>